<name>A0ABT3IT50_9BACT</name>
<dbReference type="Proteomes" id="UP001207742">
    <property type="component" value="Unassembled WGS sequence"/>
</dbReference>
<dbReference type="EMBL" id="JAPDNS010000002">
    <property type="protein sequence ID" value="MCW3487151.1"/>
    <property type="molecule type" value="Genomic_DNA"/>
</dbReference>
<gene>
    <name evidence="1" type="ORF">OL497_24855</name>
</gene>
<proteinExistence type="predicted"/>
<keyword evidence="2" id="KW-1185">Reference proteome</keyword>
<reference evidence="1 2" key="1">
    <citation type="submission" date="2022-10" db="EMBL/GenBank/DDBJ databases">
        <title>Chitinophaga nivalis PC15 sp. nov., isolated from Pyeongchang county, South Korea.</title>
        <authorList>
            <person name="Trinh H.N."/>
        </authorList>
    </citation>
    <scope>NUCLEOTIDE SEQUENCE [LARGE SCALE GENOMIC DNA]</scope>
    <source>
        <strain evidence="1 2">PC14</strain>
    </source>
</reference>
<evidence type="ECO:0000313" key="1">
    <source>
        <dbReference type="EMBL" id="MCW3487151.1"/>
    </source>
</evidence>
<evidence type="ECO:0000313" key="2">
    <source>
        <dbReference type="Proteomes" id="UP001207742"/>
    </source>
</evidence>
<sequence length="87" mass="9633">MIITSFGRIDLPDVIGNTIREEMSAVTGTNWRQRSSYTRLPVNGVIYTPYSAAASKALMQAKRLEGTMRGYISAPPPVKEVIAEYPK</sequence>
<organism evidence="1 2">
    <name type="scientific">Chitinophaga nivalis</name>
    <dbReference type="NCBI Taxonomy" id="2991709"/>
    <lineage>
        <taxon>Bacteria</taxon>
        <taxon>Pseudomonadati</taxon>
        <taxon>Bacteroidota</taxon>
        <taxon>Chitinophagia</taxon>
        <taxon>Chitinophagales</taxon>
        <taxon>Chitinophagaceae</taxon>
        <taxon>Chitinophaga</taxon>
    </lineage>
</organism>
<comment type="caution">
    <text evidence="1">The sequence shown here is derived from an EMBL/GenBank/DDBJ whole genome shotgun (WGS) entry which is preliminary data.</text>
</comment>
<accession>A0ABT3IT50</accession>
<dbReference type="RefSeq" id="WP_264733961.1">
    <property type="nucleotide sequence ID" value="NZ_JAPDNR010000001.1"/>
</dbReference>
<protein>
    <submittedName>
        <fullName evidence="1">Uncharacterized protein</fullName>
    </submittedName>
</protein>